<dbReference type="RefSeq" id="WP_172356912.1">
    <property type="nucleotide sequence ID" value="NZ_CP053661.1"/>
</dbReference>
<protein>
    <submittedName>
        <fullName evidence="2">Uma2 family endonuclease</fullName>
    </submittedName>
</protein>
<proteinExistence type="predicted"/>
<feature type="domain" description="Putative restriction endonuclease" evidence="1">
    <location>
        <begin position="13"/>
        <end position="169"/>
    </location>
</feature>
<evidence type="ECO:0000313" key="3">
    <source>
        <dbReference type="Proteomes" id="UP000505210"/>
    </source>
</evidence>
<dbReference type="GO" id="GO:0004519">
    <property type="term" value="F:endonuclease activity"/>
    <property type="evidence" value="ECO:0007669"/>
    <property type="project" value="UniProtKB-KW"/>
</dbReference>
<organism evidence="2 3">
    <name type="scientific">Thermoleptolyngbya sichuanensis A183</name>
    <dbReference type="NCBI Taxonomy" id="2737172"/>
    <lineage>
        <taxon>Bacteria</taxon>
        <taxon>Bacillati</taxon>
        <taxon>Cyanobacteriota</taxon>
        <taxon>Cyanophyceae</taxon>
        <taxon>Oculatellales</taxon>
        <taxon>Oculatellaceae</taxon>
        <taxon>Thermoleptolyngbya</taxon>
        <taxon>Thermoleptolyngbya sichuanensis</taxon>
    </lineage>
</organism>
<keyword evidence="2" id="KW-0540">Nuclease</keyword>
<dbReference type="InterPro" id="IPR008538">
    <property type="entry name" value="Uma2"/>
</dbReference>
<dbReference type="Proteomes" id="UP000505210">
    <property type="component" value="Chromosome"/>
</dbReference>
<dbReference type="KEGG" id="theu:HPC62_14885"/>
<evidence type="ECO:0000259" key="1">
    <source>
        <dbReference type="Pfam" id="PF05685"/>
    </source>
</evidence>
<gene>
    <name evidence="2" type="ORF">HPC62_14885</name>
</gene>
<dbReference type="EMBL" id="CP053661">
    <property type="protein sequence ID" value="QKD83310.1"/>
    <property type="molecule type" value="Genomic_DNA"/>
</dbReference>
<accession>A0A6M8BGF3</accession>
<dbReference type="Pfam" id="PF05685">
    <property type="entry name" value="Uma2"/>
    <property type="match status" value="1"/>
</dbReference>
<dbReference type="Gene3D" id="3.90.1570.10">
    <property type="entry name" value="tt1808, chain A"/>
    <property type="match status" value="1"/>
</dbReference>
<keyword evidence="2" id="KW-0255">Endonuclease</keyword>
<evidence type="ECO:0000313" key="2">
    <source>
        <dbReference type="EMBL" id="QKD83310.1"/>
    </source>
</evidence>
<dbReference type="SUPFAM" id="SSF52980">
    <property type="entry name" value="Restriction endonuclease-like"/>
    <property type="match status" value="1"/>
</dbReference>
<reference evidence="2 3" key="1">
    <citation type="submission" date="2020-05" db="EMBL/GenBank/DDBJ databases">
        <title>Complete genome sequence of of a novel Thermoleptolyngbya strain isolated from hot springs of Ganzi, Sichuan China.</title>
        <authorList>
            <person name="Tang J."/>
            <person name="Daroch M."/>
            <person name="Li L."/>
            <person name="Waleron K."/>
            <person name="Waleron M."/>
            <person name="Waleron M."/>
        </authorList>
    </citation>
    <scope>NUCLEOTIDE SEQUENCE [LARGE SCALE GENOMIC DNA]</scope>
    <source>
        <strain evidence="2 3">PKUAC-SCTA183</strain>
    </source>
</reference>
<sequence length="207" mass="23781">MVAVSVDHYVSPEEYLAEEAARPTKHEYRDGYIYAMAGGTDAHVTIALNCWAFLRGHLRNQSCRAYALDMKARIEELNCYYYPDVMVTCDERDRTTNTFKRYPCLIVEVLSEATEAFDRGDKFADYRQIESLQEYVLISQTRLQVDVFRRNEEGLWVLHPYGEGDRVLLTSVGWEGAIADFYEAVDFPSPKERPPAADENRQGDALV</sequence>
<dbReference type="PANTHER" id="PTHR36558">
    <property type="entry name" value="GLR1098 PROTEIN"/>
    <property type="match status" value="1"/>
</dbReference>
<dbReference type="InterPro" id="IPR012296">
    <property type="entry name" value="Nuclease_put_TT1808"/>
</dbReference>
<dbReference type="PANTHER" id="PTHR36558:SF1">
    <property type="entry name" value="RESTRICTION ENDONUCLEASE DOMAIN-CONTAINING PROTEIN-RELATED"/>
    <property type="match status" value="1"/>
</dbReference>
<dbReference type="AlphaFoldDB" id="A0A6M8BGF3"/>
<name>A0A6M8BGF3_9CYAN</name>
<keyword evidence="2" id="KW-0378">Hydrolase</keyword>
<keyword evidence="3" id="KW-1185">Reference proteome</keyword>
<dbReference type="CDD" id="cd06260">
    <property type="entry name" value="DUF820-like"/>
    <property type="match status" value="1"/>
</dbReference>
<dbReference type="InterPro" id="IPR011335">
    <property type="entry name" value="Restrct_endonuc-II-like"/>
</dbReference>